<gene>
    <name evidence="1" type="ORF">ESB04_02760</name>
</gene>
<dbReference type="RefSeq" id="WP_129026016.1">
    <property type="nucleotide sequence ID" value="NZ_SDHY01000001.1"/>
</dbReference>
<dbReference type="EMBL" id="SDHY01000001">
    <property type="protein sequence ID" value="RXK52589.1"/>
    <property type="molecule type" value="Genomic_DNA"/>
</dbReference>
<dbReference type="OrthoDB" id="980645at2"/>
<proteinExistence type="predicted"/>
<organism evidence="1 2">
    <name type="scientific">Aquirufa rosea</name>
    <dbReference type="NCBI Taxonomy" id="2509241"/>
    <lineage>
        <taxon>Bacteria</taxon>
        <taxon>Pseudomonadati</taxon>
        <taxon>Bacteroidota</taxon>
        <taxon>Cytophagia</taxon>
        <taxon>Cytophagales</taxon>
        <taxon>Flectobacillaceae</taxon>
        <taxon>Aquirufa</taxon>
    </lineage>
</organism>
<dbReference type="AlphaFoldDB" id="A0A4Q1C354"/>
<protein>
    <submittedName>
        <fullName evidence="1">Uncharacterized protein</fullName>
    </submittedName>
</protein>
<reference evidence="1 2" key="1">
    <citation type="submission" date="2019-01" db="EMBL/GenBank/DDBJ databases">
        <title>Cytophagaceae bacterium strain CAR-16.</title>
        <authorList>
            <person name="Chen W.-M."/>
        </authorList>
    </citation>
    <scope>NUCLEOTIDE SEQUENCE [LARGE SCALE GENOMIC DNA]</scope>
    <source>
        <strain evidence="1 2">CAR-16</strain>
    </source>
</reference>
<keyword evidence="2" id="KW-1185">Reference proteome</keyword>
<evidence type="ECO:0000313" key="1">
    <source>
        <dbReference type="EMBL" id="RXK52589.1"/>
    </source>
</evidence>
<dbReference type="Proteomes" id="UP000289455">
    <property type="component" value="Unassembled WGS sequence"/>
</dbReference>
<sequence length="125" mass="14213">MNRVIALILLIAIQLPLMSQWASVAYYQVNRNYIAKNLCVNRDKPKLNCNGQCYLAKKLKAAEDKEQKTNSERLEKMPEIQLACESVDHLTFLASFSDLSENHFSMATMAPKSIPELTFHPPQIS</sequence>
<accession>A0A4Q1C354</accession>
<name>A0A4Q1C354_9BACT</name>
<evidence type="ECO:0000313" key="2">
    <source>
        <dbReference type="Proteomes" id="UP000289455"/>
    </source>
</evidence>
<comment type="caution">
    <text evidence="1">The sequence shown here is derived from an EMBL/GenBank/DDBJ whole genome shotgun (WGS) entry which is preliminary data.</text>
</comment>